<dbReference type="CDD" id="cd16917">
    <property type="entry name" value="HATPase_UhpB-NarQ-NarX-like"/>
    <property type="match status" value="1"/>
</dbReference>
<dbReference type="SUPFAM" id="SSF55874">
    <property type="entry name" value="ATPase domain of HSP90 chaperone/DNA topoisomerase II/histidine kinase"/>
    <property type="match status" value="1"/>
</dbReference>
<reference evidence="5 6" key="1">
    <citation type="submission" date="2020-08" db="EMBL/GenBank/DDBJ databases">
        <title>Genomic Encyclopedia of Type Strains, Phase IV (KMG-IV): sequencing the most valuable type-strain genomes for metagenomic binning, comparative biology and taxonomic classification.</title>
        <authorList>
            <person name="Goeker M."/>
        </authorList>
    </citation>
    <scope>NUCLEOTIDE SEQUENCE [LARGE SCALE GENOMIC DNA]</scope>
    <source>
        <strain evidence="5 6">YC6886</strain>
    </source>
</reference>
<organism evidence="5 6">
    <name type="scientific">Haloferula luteola</name>
    <dbReference type="NCBI Taxonomy" id="595692"/>
    <lineage>
        <taxon>Bacteria</taxon>
        <taxon>Pseudomonadati</taxon>
        <taxon>Verrucomicrobiota</taxon>
        <taxon>Verrucomicrobiia</taxon>
        <taxon>Verrucomicrobiales</taxon>
        <taxon>Verrucomicrobiaceae</taxon>
        <taxon>Haloferula</taxon>
    </lineage>
</organism>
<sequence>MSWILGVIVLGVVVGLAHQQPGLGMRLGLASDTRAVVAMNTAGPSAAVPVGTPLVAIQGGGDRMDLRPLDLTIEPDGSMGTYEIYGEFLARQDRLAAIQRAEEVEWIAEDGRAYPVRPQPQRPLGSLPTDFWVQLAVGLVAWWVSAAVIAFRPGGNGARYLLLSGFATLLFAPAAAIYTTRELAVPAGIFHSACDLNFFGGSLFAASFVGLLLYYPRPMAPRWVGRSVVGVFVLWFVLQQIGVFSSMTFARRFLVMLAMPATLGLAGWHWFRTSRSPVERAALQWFLGSWLLGTFLFAGFILLPQMFGIDTSPLQGYAFLLFLLVYGGLAVGILRFRLFEIGQWWRQSVGWAAMVLLLVILDGFFVFTLEWSESFSLSAALLVCGGVWLPFRAWVWRRMTRRREAESLGLFREVLDLSALPPGDERRWEGWKHLIQRVFDPLSLDVAVGTSSIEEIGQDGQSLLLPGVGGMPALRLEFLRRGRALFGPAEARQAGELRSMLEHAIQSHTSYQSGVAQERGRISRDLHDHIGAHLLAALQAQEASDKDLRIRESLADLREVINDRGHAGLSLGEALADLRSESGERLEMSGIHLRWKQDLVENVRLSGDAMKALRAVIRESLSNVIRHSGAERVELSLEVSEQFLQLVVEDDGGGWDGVVRKGSTGMAGMRERLEGLKGSFECKGLQNGVRLRASFPMMKEGVLS</sequence>
<keyword evidence="1" id="KW-0808">Transferase</keyword>
<keyword evidence="4" id="KW-1133">Transmembrane helix</keyword>
<dbReference type="Gene3D" id="3.30.565.10">
    <property type="entry name" value="Histidine kinase-like ATPase, C-terminal domain"/>
    <property type="match status" value="1"/>
</dbReference>
<evidence type="ECO:0000313" key="6">
    <source>
        <dbReference type="Proteomes" id="UP000557717"/>
    </source>
</evidence>
<feature type="transmembrane region" description="Helical" evidence="4">
    <location>
        <begin position="158"/>
        <end position="178"/>
    </location>
</feature>
<evidence type="ECO:0000313" key="5">
    <source>
        <dbReference type="EMBL" id="MBB5350781.1"/>
    </source>
</evidence>
<evidence type="ECO:0000256" key="3">
    <source>
        <dbReference type="ARBA" id="ARBA00023012"/>
    </source>
</evidence>
<name>A0A840VD52_9BACT</name>
<feature type="transmembrane region" description="Helical" evidence="4">
    <location>
        <begin position="227"/>
        <end position="247"/>
    </location>
</feature>
<feature type="transmembrane region" description="Helical" evidence="4">
    <location>
        <begin position="375"/>
        <end position="395"/>
    </location>
</feature>
<evidence type="ECO:0000256" key="4">
    <source>
        <dbReference type="SAM" id="Phobius"/>
    </source>
</evidence>
<evidence type="ECO:0000256" key="1">
    <source>
        <dbReference type="ARBA" id="ARBA00022679"/>
    </source>
</evidence>
<dbReference type="GO" id="GO:0000160">
    <property type="term" value="P:phosphorelay signal transduction system"/>
    <property type="evidence" value="ECO:0007669"/>
    <property type="project" value="UniProtKB-KW"/>
</dbReference>
<dbReference type="GO" id="GO:0016301">
    <property type="term" value="F:kinase activity"/>
    <property type="evidence" value="ECO:0007669"/>
    <property type="project" value="UniProtKB-KW"/>
</dbReference>
<dbReference type="RefSeq" id="WP_184016366.1">
    <property type="nucleotide sequence ID" value="NZ_JACHFD010000004.1"/>
</dbReference>
<dbReference type="InterPro" id="IPR050482">
    <property type="entry name" value="Sensor_HK_TwoCompSys"/>
</dbReference>
<keyword evidence="3" id="KW-0902">Two-component regulatory system</keyword>
<proteinExistence type="predicted"/>
<protein>
    <submittedName>
        <fullName evidence="5">Signal transduction histidine kinase</fullName>
    </submittedName>
</protein>
<feature type="transmembrane region" description="Helical" evidence="4">
    <location>
        <begin position="283"/>
        <end position="303"/>
    </location>
</feature>
<accession>A0A840VD52</accession>
<gene>
    <name evidence="5" type="ORF">HNR46_001015</name>
</gene>
<comment type="caution">
    <text evidence="5">The sequence shown here is derived from an EMBL/GenBank/DDBJ whole genome shotgun (WGS) entry which is preliminary data.</text>
</comment>
<dbReference type="InterPro" id="IPR036890">
    <property type="entry name" value="HATPase_C_sf"/>
</dbReference>
<dbReference type="Proteomes" id="UP000557717">
    <property type="component" value="Unassembled WGS sequence"/>
</dbReference>
<dbReference type="EMBL" id="JACHFD010000004">
    <property type="protein sequence ID" value="MBB5350781.1"/>
    <property type="molecule type" value="Genomic_DNA"/>
</dbReference>
<feature type="transmembrane region" description="Helical" evidence="4">
    <location>
        <begin position="253"/>
        <end position="271"/>
    </location>
</feature>
<dbReference type="AlphaFoldDB" id="A0A840VD52"/>
<feature type="transmembrane region" description="Helical" evidence="4">
    <location>
        <begin position="198"/>
        <end position="215"/>
    </location>
</feature>
<keyword evidence="6" id="KW-1185">Reference proteome</keyword>
<dbReference type="PANTHER" id="PTHR24421">
    <property type="entry name" value="NITRATE/NITRITE SENSOR PROTEIN NARX-RELATED"/>
    <property type="match status" value="1"/>
</dbReference>
<feature type="transmembrane region" description="Helical" evidence="4">
    <location>
        <begin position="315"/>
        <end position="336"/>
    </location>
</feature>
<feature type="transmembrane region" description="Helical" evidence="4">
    <location>
        <begin position="348"/>
        <end position="369"/>
    </location>
</feature>
<feature type="transmembrane region" description="Helical" evidence="4">
    <location>
        <begin position="131"/>
        <end position="151"/>
    </location>
</feature>
<keyword evidence="2 5" id="KW-0418">Kinase</keyword>
<keyword evidence="4" id="KW-0472">Membrane</keyword>
<evidence type="ECO:0000256" key="2">
    <source>
        <dbReference type="ARBA" id="ARBA00022777"/>
    </source>
</evidence>
<keyword evidence="4" id="KW-0812">Transmembrane</keyword>